<dbReference type="PANTHER" id="PTHR41747">
    <property type="entry name" value="CHROMOSOME UNDETERMINED SCAFFOLD_128, WHOLE GENOME SHOTGUN SEQUENCE"/>
    <property type="match status" value="1"/>
</dbReference>
<evidence type="ECO:0000313" key="3">
    <source>
        <dbReference type="Proteomes" id="UP000000702"/>
    </source>
</evidence>
<comment type="caution">
    <text evidence="2">The sequence shown here is derived from an EMBL/GenBank/DDBJ whole genome shotgun (WGS) entry which is preliminary data.</text>
</comment>
<dbReference type="EMBL" id="CAEQ01001001">
    <property type="protein sequence ID" value="CCD13059.1"/>
    <property type="molecule type" value="Genomic_DNA"/>
</dbReference>
<name>F9W794_TRYCI</name>
<evidence type="ECO:0000313" key="2">
    <source>
        <dbReference type="EMBL" id="CCD13059.1"/>
    </source>
</evidence>
<organism evidence="2 3">
    <name type="scientific">Trypanosoma congolense (strain IL3000)</name>
    <dbReference type="NCBI Taxonomy" id="1068625"/>
    <lineage>
        <taxon>Eukaryota</taxon>
        <taxon>Discoba</taxon>
        <taxon>Euglenozoa</taxon>
        <taxon>Kinetoplastea</taxon>
        <taxon>Metakinetoplastina</taxon>
        <taxon>Trypanosomatida</taxon>
        <taxon>Trypanosomatidae</taxon>
        <taxon>Trypanosoma</taxon>
        <taxon>Nannomonas</taxon>
    </lineage>
</organism>
<accession>F9W794</accession>
<feature type="region of interest" description="Disordered" evidence="1">
    <location>
        <begin position="1"/>
        <end position="22"/>
    </location>
</feature>
<reference evidence="2 3" key="2">
    <citation type="journal article" date="2012" name="Proc. Natl. Acad. Sci. U.S.A.">
        <title>Antigenic diversity is generated by distinct evolutionary mechanisms in African trypanosome species.</title>
        <authorList>
            <person name="Jackson A.P."/>
            <person name="Berry A."/>
            <person name="Aslett M."/>
            <person name="Allison H.C."/>
            <person name="Burton P."/>
            <person name="Vavrova-Anderson J."/>
            <person name="Brown R."/>
            <person name="Browne H."/>
            <person name="Corton N."/>
            <person name="Hauser H."/>
            <person name="Gamble J."/>
            <person name="Gilderthorp R."/>
            <person name="Marcello L."/>
            <person name="McQuillan J."/>
            <person name="Otto T.D."/>
            <person name="Quail M.A."/>
            <person name="Sanders M.J."/>
            <person name="van Tonder A."/>
            <person name="Ginger M.L."/>
            <person name="Field M.C."/>
            <person name="Barry J.D."/>
            <person name="Hertz-Fowler C."/>
            <person name="Berriman M."/>
        </authorList>
    </citation>
    <scope>NUCLEOTIDE SEQUENCE [LARGE SCALE GENOMIC DNA]</scope>
    <source>
        <strain evidence="2 3">IL3000</strain>
    </source>
</reference>
<gene>
    <name evidence="2" type="ORF">TCIL3000_0_38750</name>
</gene>
<reference evidence="3" key="1">
    <citation type="submission" date="2011-07" db="EMBL/GenBank/DDBJ databases">
        <title>Divergent evolution of antigenic variation in African trypanosomes.</title>
        <authorList>
            <person name="Jackson A.P."/>
            <person name="Berry A."/>
            <person name="Allison H.C."/>
            <person name="Burton P."/>
            <person name="Anderson J."/>
            <person name="Aslett M."/>
            <person name="Brown R."/>
            <person name="Corton N."/>
            <person name="Harris D."/>
            <person name="Hauser H."/>
            <person name="Gamble J."/>
            <person name="Gilderthorp R."/>
            <person name="McQuillan J."/>
            <person name="Quail M.A."/>
            <person name="Sanders M."/>
            <person name="Van Tonder A."/>
            <person name="Ginger M.L."/>
            <person name="Donelson J.E."/>
            <person name="Field M.C."/>
            <person name="Barry J.D."/>
            <person name="Berriman M."/>
            <person name="Hertz-Fowler C."/>
        </authorList>
    </citation>
    <scope>NUCLEOTIDE SEQUENCE [LARGE SCALE GENOMIC DNA]</scope>
    <source>
        <strain evidence="3">IL3000</strain>
    </source>
</reference>
<protein>
    <submittedName>
        <fullName evidence="2">Uncharacterized protein</fullName>
    </submittedName>
</protein>
<proteinExistence type="predicted"/>
<dbReference type="PANTHER" id="PTHR41747:SF1">
    <property type="entry name" value="CHROMOSOME UNDETERMINED SCAFFOLD_128, WHOLE GENOME SHOTGUN SEQUENCE"/>
    <property type="match status" value="1"/>
</dbReference>
<keyword evidence="3" id="KW-1185">Reference proteome</keyword>
<sequence>MLNALASRKAAPAQAAEHDKEWSNSTAIAGVLRQSIMRDALLLAERILASSESMQKIHTKFSLARVLQRCAVCGDDPREAMQKPSIGGLGGPKQAPRIVKLHADATGLESGTSGAQAGEQRVLLEMQRSKDRTQGLPYLYRCPAI</sequence>
<dbReference type="AlphaFoldDB" id="F9W794"/>
<dbReference type="Proteomes" id="UP000000702">
    <property type="component" value="Unassembled WGS sequence"/>
</dbReference>
<evidence type="ECO:0000256" key="1">
    <source>
        <dbReference type="SAM" id="MobiDB-lite"/>
    </source>
</evidence>